<protein>
    <submittedName>
        <fullName evidence="1">Uncharacterized protein</fullName>
    </submittedName>
</protein>
<name>A0A5C2RZ92_9APHY</name>
<evidence type="ECO:0000313" key="2">
    <source>
        <dbReference type="Proteomes" id="UP000313359"/>
    </source>
</evidence>
<gene>
    <name evidence="1" type="ORF">L227DRAFT_578867</name>
</gene>
<evidence type="ECO:0000313" key="1">
    <source>
        <dbReference type="EMBL" id="RPD56406.1"/>
    </source>
</evidence>
<keyword evidence="2" id="KW-1185">Reference proteome</keyword>
<dbReference type="OrthoDB" id="341421at2759"/>
<proteinExistence type="predicted"/>
<accession>A0A5C2RZ92</accession>
<dbReference type="AlphaFoldDB" id="A0A5C2RZ92"/>
<dbReference type="EMBL" id="ML122288">
    <property type="protein sequence ID" value="RPD56406.1"/>
    <property type="molecule type" value="Genomic_DNA"/>
</dbReference>
<organism evidence="1 2">
    <name type="scientific">Lentinus tigrinus ALCF2SS1-6</name>
    <dbReference type="NCBI Taxonomy" id="1328759"/>
    <lineage>
        <taxon>Eukaryota</taxon>
        <taxon>Fungi</taxon>
        <taxon>Dikarya</taxon>
        <taxon>Basidiomycota</taxon>
        <taxon>Agaricomycotina</taxon>
        <taxon>Agaricomycetes</taxon>
        <taxon>Polyporales</taxon>
        <taxon>Polyporaceae</taxon>
        <taxon>Lentinus</taxon>
    </lineage>
</organism>
<dbReference type="STRING" id="1328759.A0A5C2RZ92"/>
<dbReference type="Proteomes" id="UP000313359">
    <property type="component" value="Unassembled WGS sequence"/>
</dbReference>
<sequence>MNRIDIHLTTAYVVPVSVWAGIDHVLHNRDAPVSRLCTYLKIPDPNSKGGLKKTHAVYEKVQKKLDRLYKTARERGDTIVTGCIISIWTMMCADSLLRDKLIESGITSKIIPILEESRSITDNMGPIALQALVVITQHGGPEARFEVARNNHIFIRFVRSYLHKPTIAELVMKIIAAATNSVLGDPKPNYPALAQVSIKDVLQVTIELLRHPQATLGTFNYGLHLLATTTRHCPAECRAIPSLFPLFAAFLRSRSVHARGMALSGFIRLPLAETGPTQRKTDPNRLIAAVRGPVPRVLFNLMDAYGLNSCESQVNAEVCLEALPAAMNQFVMSPRTDRDLCVLGETLAKLILSSEYGMAKMWFQDPRDGRPLEGMLGLPFSNWWDALPLCAKAIRARGQPGDLDTADVLELKYHQLHHDVDKFLALAEPAVARNPDLAFAQHALTYSADYTQSMRAMIRGLKCTNTTPYMRRELLMCGVRQPSQIGEMFLRDAVTYDMPGTEGDKRELGLAALRMARKNALMFMSEASPDSADMREILNWYILDTIALRGPELSDDLAAIQPILKKVETSTLFMTWLGTADASDPTGTSVQLILQFYAQGTREFSSVVARYDTLNARVFPAPPSVACSNDVEKFLEKYTLILSDHAHAPGASVSRPEISSVSLPRCSSCANPSSMLKKCGGCVLQILRSSLSEAALEGAQAILQALKRVILGLDFHHPELFCGSYISLFIAARFFGRPAGNYHHHADSASRVEYIHALRC</sequence>
<reference evidence="1" key="1">
    <citation type="journal article" date="2018" name="Genome Biol. Evol.">
        <title>Genomics and development of Lentinus tigrinus, a white-rot wood-decaying mushroom with dimorphic fruiting bodies.</title>
        <authorList>
            <person name="Wu B."/>
            <person name="Xu Z."/>
            <person name="Knudson A."/>
            <person name="Carlson A."/>
            <person name="Chen N."/>
            <person name="Kovaka S."/>
            <person name="LaButti K."/>
            <person name="Lipzen A."/>
            <person name="Pennachio C."/>
            <person name="Riley R."/>
            <person name="Schakwitz W."/>
            <person name="Umezawa K."/>
            <person name="Ohm R.A."/>
            <person name="Grigoriev I.V."/>
            <person name="Nagy L.G."/>
            <person name="Gibbons J."/>
            <person name="Hibbett D."/>
        </authorList>
    </citation>
    <scope>NUCLEOTIDE SEQUENCE [LARGE SCALE GENOMIC DNA]</scope>
    <source>
        <strain evidence="1">ALCF2SS1-6</strain>
    </source>
</reference>